<reference evidence="7" key="2">
    <citation type="submission" date="2023-05" db="EMBL/GenBank/DDBJ databases">
        <authorList>
            <consortium name="Lawrence Berkeley National Laboratory"/>
            <person name="Steindorff A."/>
            <person name="Hensen N."/>
            <person name="Bonometti L."/>
            <person name="Westerberg I."/>
            <person name="Brannstrom I.O."/>
            <person name="Guillou S."/>
            <person name="Cros-Aarteil S."/>
            <person name="Calhoun S."/>
            <person name="Haridas S."/>
            <person name="Kuo A."/>
            <person name="Mondo S."/>
            <person name="Pangilinan J."/>
            <person name="Riley R."/>
            <person name="Labutti K."/>
            <person name="Andreopoulos B."/>
            <person name="Lipzen A."/>
            <person name="Chen C."/>
            <person name="Yanf M."/>
            <person name="Daum C."/>
            <person name="Ng V."/>
            <person name="Clum A."/>
            <person name="Ohm R."/>
            <person name="Martin F."/>
            <person name="Silar P."/>
            <person name="Natvig D."/>
            <person name="Lalanne C."/>
            <person name="Gautier V."/>
            <person name="Ament-Velasquez S.L."/>
            <person name="Kruys A."/>
            <person name="Hutchinson M.I."/>
            <person name="Powell A.J."/>
            <person name="Barry K."/>
            <person name="Miller A.N."/>
            <person name="Grigoriev I.V."/>
            <person name="Debuchy R."/>
            <person name="Gladieux P."/>
            <person name="Thoren M.H."/>
            <person name="Johannesson H."/>
        </authorList>
    </citation>
    <scope>NUCLEOTIDE SEQUENCE</scope>
    <source>
        <strain evidence="7">CBS 123565</strain>
    </source>
</reference>
<accession>A0AAN6ZGX7</accession>
<name>A0AAN6ZGX7_9PEZI</name>
<feature type="compositionally biased region" description="Pro residues" evidence="5">
    <location>
        <begin position="43"/>
        <end position="53"/>
    </location>
</feature>
<evidence type="ECO:0000256" key="4">
    <source>
        <dbReference type="ARBA" id="ARBA00023128"/>
    </source>
</evidence>
<evidence type="ECO:0000256" key="5">
    <source>
        <dbReference type="SAM" id="MobiDB-lite"/>
    </source>
</evidence>
<dbReference type="GO" id="GO:0005739">
    <property type="term" value="C:mitochondrion"/>
    <property type="evidence" value="ECO:0007669"/>
    <property type="project" value="UniProtKB-SubCell"/>
</dbReference>
<dbReference type="InterPro" id="IPR052405">
    <property type="entry name" value="Mito_Transl_Release_Factor"/>
</dbReference>
<feature type="region of interest" description="Disordered" evidence="5">
    <location>
        <begin position="37"/>
        <end position="77"/>
    </location>
</feature>
<feature type="domain" description="Prokaryotic-type class I peptide chain release factors" evidence="6">
    <location>
        <begin position="52"/>
        <end position="147"/>
    </location>
</feature>
<dbReference type="InterPro" id="IPR000352">
    <property type="entry name" value="Pep_chain_release_fac_I"/>
</dbReference>
<proteinExistence type="inferred from homology"/>
<feature type="region of interest" description="Disordered" evidence="5">
    <location>
        <begin position="126"/>
        <end position="197"/>
    </location>
</feature>
<comment type="subcellular location">
    <subcellularLocation>
        <location evidence="1">Mitochondrion</location>
    </subcellularLocation>
</comment>
<organism evidence="7 8">
    <name type="scientific">Trichocladium antarcticum</name>
    <dbReference type="NCBI Taxonomy" id="1450529"/>
    <lineage>
        <taxon>Eukaryota</taxon>
        <taxon>Fungi</taxon>
        <taxon>Dikarya</taxon>
        <taxon>Ascomycota</taxon>
        <taxon>Pezizomycotina</taxon>
        <taxon>Sordariomycetes</taxon>
        <taxon>Sordariomycetidae</taxon>
        <taxon>Sordariales</taxon>
        <taxon>Chaetomiaceae</taxon>
        <taxon>Trichocladium</taxon>
    </lineage>
</organism>
<dbReference type="InterPro" id="IPR045853">
    <property type="entry name" value="Pep_chain_release_fac_I_sf"/>
</dbReference>
<evidence type="ECO:0000313" key="7">
    <source>
        <dbReference type="EMBL" id="KAK4138740.1"/>
    </source>
</evidence>
<keyword evidence="8" id="KW-1185">Reference proteome</keyword>
<evidence type="ECO:0000256" key="2">
    <source>
        <dbReference type="ARBA" id="ARBA00010835"/>
    </source>
</evidence>
<evidence type="ECO:0000256" key="1">
    <source>
        <dbReference type="ARBA" id="ARBA00004173"/>
    </source>
</evidence>
<dbReference type="AlphaFoldDB" id="A0AAN6ZGX7"/>
<keyword evidence="3" id="KW-0809">Transit peptide</keyword>
<dbReference type="Gene3D" id="3.30.160.20">
    <property type="match status" value="1"/>
</dbReference>
<feature type="compositionally biased region" description="Basic and acidic residues" evidence="5">
    <location>
        <begin position="156"/>
        <end position="182"/>
    </location>
</feature>
<feature type="compositionally biased region" description="Polar residues" evidence="5">
    <location>
        <begin position="186"/>
        <end position="197"/>
    </location>
</feature>
<comment type="similarity">
    <text evidence="2">Belongs to the prokaryotic/mitochondrial release factor family.</text>
</comment>
<dbReference type="PANTHER" id="PTHR46203">
    <property type="entry name" value="PROBABLE PEPTIDE CHAIN RELEASE FACTOR C12ORF65"/>
    <property type="match status" value="1"/>
</dbReference>
<comment type="caution">
    <text evidence="7">The sequence shown here is derived from an EMBL/GenBank/DDBJ whole genome shotgun (WGS) entry which is preliminary data.</text>
</comment>
<protein>
    <recommendedName>
        <fullName evidence="6">Prokaryotic-type class I peptide chain release factors domain-containing protein</fullName>
    </recommendedName>
</protein>
<dbReference type="EMBL" id="MU853401">
    <property type="protein sequence ID" value="KAK4138740.1"/>
    <property type="molecule type" value="Genomic_DNA"/>
</dbReference>
<dbReference type="GO" id="GO:0032543">
    <property type="term" value="P:mitochondrial translation"/>
    <property type="evidence" value="ECO:0007669"/>
    <property type="project" value="UniProtKB-ARBA"/>
</dbReference>
<gene>
    <name evidence="7" type="ORF">BT67DRAFT_438052</name>
</gene>
<evidence type="ECO:0000313" key="8">
    <source>
        <dbReference type="Proteomes" id="UP001304895"/>
    </source>
</evidence>
<reference evidence="7" key="1">
    <citation type="journal article" date="2023" name="Mol. Phylogenet. Evol.">
        <title>Genome-scale phylogeny and comparative genomics of the fungal order Sordariales.</title>
        <authorList>
            <person name="Hensen N."/>
            <person name="Bonometti L."/>
            <person name="Westerberg I."/>
            <person name="Brannstrom I.O."/>
            <person name="Guillou S."/>
            <person name="Cros-Aarteil S."/>
            <person name="Calhoun S."/>
            <person name="Haridas S."/>
            <person name="Kuo A."/>
            <person name="Mondo S."/>
            <person name="Pangilinan J."/>
            <person name="Riley R."/>
            <person name="LaButti K."/>
            <person name="Andreopoulos B."/>
            <person name="Lipzen A."/>
            <person name="Chen C."/>
            <person name="Yan M."/>
            <person name="Daum C."/>
            <person name="Ng V."/>
            <person name="Clum A."/>
            <person name="Steindorff A."/>
            <person name="Ohm R.A."/>
            <person name="Martin F."/>
            <person name="Silar P."/>
            <person name="Natvig D.O."/>
            <person name="Lalanne C."/>
            <person name="Gautier V."/>
            <person name="Ament-Velasquez S.L."/>
            <person name="Kruys A."/>
            <person name="Hutchinson M.I."/>
            <person name="Powell A.J."/>
            <person name="Barry K."/>
            <person name="Miller A.N."/>
            <person name="Grigoriev I.V."/>
            <person name="Debuchy R."/>
            <person name="Gladieux P."/>
            <person name="Hiltunen Thoren M."/>
            <person name="Johannesson H."/>
        </authorList>
    </citation>
    <scope>NUCLEOTIDE SEQUENCE</scope>
    <source>
        <strain evidence="7">CBS 123565</strain>
    </source>
</reference>
<keyword evidence="4" id="KW-0496">Mitochondrion</keyword>
<dbReference type="PANTHER" id="PTHR46203:SF1">
    <property type="entry name" value="MITOCHONDRIAL TRANSLATION RELEASE FACTOR IN RESCUE"/>
    <property type="match status" value="1"/>
</dbReference>
<feature type="compositionally biased region" description="Basic residues" evidence="5">
    <location>
        <begin position="129"/>
        <end position="146"/>
    </location>
</feature>
<sequence>MLRPLTRLTVSLRLARAPTHAHHGFPAAAAAPFTTTTAAPLKQMPPRPKPPPESDLEESFLKGSGPGGQKINKTSSAVQIKHIPTGIVIKSQATRSRSENRKIARSLLALRLDELANGDQSRTAIVGGAKKKRSDSAAKKSRRKYKKLAEEAAEATGKETTLKQAEEVDVEEGKAAEQEAAERVMQSETGNNTNAQK</sequence>
<evidence type="ECO:0000259" key="6">
    <source>
        <dbReference type="Pfam" id="PF00472"/>
    </source>
</evidence>
<dbReference type="Pfam" id="PF00472">
    <property type="entry name" value="RF-1"/>
    <property type="match status" value="1"/>
</dbReference>
<evidence type="ECO:0000256" key="3">
    <source>
        <dbReference type="ARBA" id="ARBA00022946"/>
    </source>
</evidence>
<dbReference type="FunFam" id="3.30.160.20:FF:000065">
    <property type="entry name" value="Peptidyl-tRNA hydrolase domain protein"/>
    <property type="match status" value="1"/>
</dbReference>
<dbReference type="GO" id="GO:0003747">
    <property type="term" value="F:translation release factor activity"/>
    <property type="evidence" value="ECO:0007669"/>
    <property type="project" value="InterPro"/>
</dbReference>
<dbReference type="SUPFAM" id="SSF75620">
    <property type="entry name" value="Release factor"/>
    <property type="match status" value="1"/>
</dbReference>
<dbReference type="Proteomes" id="UP001304895">
    <property type="component" value="Unassembled WGS sequence"/>
</dbReference>